<dbReference type="OrthoDB" id="423732at2759"/>
<reference evidence="1" key="1">
    <citation type="submission" date="2020-04" db="EMBL/GenBank/DDBJ databases">
        <authorList>
            <person name="Alioto T."/>
            <person name="Alioto T."/>
            <person name="Gomez Garrido J."/>
        </authorList>
    </citation>
    <scope>NUCLEOTIDE SEQUENCE</scope>
    <source>
        <strain evidence="1">A484AB</strain>
    </source>
</reference>
<organism evidence="1 2">
    <name type="scientific">Paramuricea clavata</name>
    <name type="common">Red gorgonian</name>
    <name type="synonym">Violescent sea-whip</name>
    <dbReference type="NCBI Taxonomy" id="317549"/>
    <lineage>
        <taxon>Eukaryota</taxon>
        <taxon>Metazoa</taxon>
        <taxon>Cnidaria</taxon>
        <taxon>Anthozoa</taxon>
        <taxon>Octocorallia</taxon>
        <taxon>Malacalcyonacea</taxon>
        <taxon>Plexauridae</taxon>
        <taxon>Paramuricea</taxon>
    </lineage>
</organism>
<protein>
    <submittedName>
        <fullName evidence="1">Uncharacterized protein</fullName>
    </submittedName>
</protein>
<evidence type="ECO:0000313" key="1">
    <source>
        <dbReference type="EMBL" id="CAB4013867.1"/>
    </source>
</evidence>
<dbReference type="PROSITE" id="PS50878">
    <property type="entry name" value="RT_POL"/>
    <property type="match status" value="1"/>
</dbReference>
<sequence length="1193" mass="136740">MSAEKDANSPSRDTKNTERTRSVNFNNLIYVNCTREQKTYFMPINFCLLNTRSINRKELFINDYVSENDIDILAVTETWLREDDNEFSTAEICPTGYQFYHITRENARGGGLEKPPLEQAEIYYRKLNNVNMDSFNEDLKVLDLNDDYDLSVLIDKYENTLKETLQQHAPQKRRIITLRPLSPWYNEEIGQEKRNRRKLERHWRASGLCIDRQLYVKQCETVNAMIKNAKTTYYSSVISSNAHNQKVLFSTVDKLLHRKPEKRYPTASSTTELVNKFSDFFNNKIAIIWKELAIDSSHCNQRNQEEQYAQCVKFINFQEVTEHEIENVIDKVGKKSCELDPVPAKIFQGCQKTLLPIITKISNESLQSGCMPEILKEAVLKPKLKKDSLDYEEYTNFRPISNLKFLSKVIEKVAAGQLLEHLANNKLEEPFQSAYKRFHSAETTLLKVQNDILVAIDNRKCVALLLLDMSAAFDTVDHELLLQRMFKRFGIDGQVLRWFQSYLQNRTQSVVIDGVKSISKDLRCGVPQGSVLDVHVDDESEVEEDEGEVQPCADFISVNEQPRQEDANGNLSIGDLADVEGLYRLELRTDLELTEGEVCSVLRTLDVDKATGPDKIPAVLLKNCAASVSPSLCELFNKSLSCGKLPQEWKLSNISPIPKKNPSHEVSNYRPISLLSLVSKVFARCIYNRIIDHLSNQLYCLQYGFQSGKSTTSQMLYVLREIHNILEKRAQVDTVYLDFAKAFDKVSHDLLLVKLHNFGIRGNLLRWFGDYLSGRLQRVTVLGVTFEPLPVLSGVPQGSILGPLLFLIYVNDLPKATSFDTTVTMFADDTKCHRPLRNFQDTKILQQDLDKITNWCHDWRMDLNQTKIRRCTEVAFKRFPKKMPNTKDKRFNIAMYMKERKEARFKAVLNHRSLALEHKKSERIQAKIVKAKEKTAALTSDLENNMTRTRKATTLENGVSNMPVRTATKRRRETMTAVSAIHGASKKNLKPAYDGMFDTLQKRCKMKDLTNYVLSNENLTKTVVSEHYKKELKDFEKSKENAERSIATFYSSGVMGKRKYQSVRLVLSMTSSEQGGRTGISIFPGCKVPKILTYNNLVRELNKIDIGNVLEINNEYLSDLEIDAPINGAYRDLREYLPRLAKFYLSTDRKHALEWYGKTEGTFLIALGGDGCPFGKHESACSFLVSFLNVGRK</sequence>
<dbReference type="InterPro" id="IPR000477">
    <property type="entry name" value="RT_dom"/>
</dbReference>
<dbReference type="SUPFAM" id="SSF56672">
    <property type="entry name" value="DNA/RNA polymerases"/>
    <property type="match status" value="2"/>
</dbReference>
<proteinExistence type="predicted"/>
<dbReference type="InterPro" id="IPR043502">
    <property type="entry name" value="DNA/RNA_pol_sf"/>
</dbReference>
<feature type="non-terminal residue" evidence="1">
    <location>
        <position position="1"/>
    </location>
</feature>
<name>A0A7D9IUN8_PARCT</name>
<keyword evidence="2" id="KW-1185">Reference proteome</keyword>
<dbReference type="EMBL" id="CACRXK020008056">
    <property type="protein sequence ID" value="CAB4013867.1"/>
    <property type="molecule type" value="Genomic_DNA"/>
</dbReference>
<gene>
    <name evidence="1" type="ORF">PACLA_8A061008</name>
</gene>
<dbReference type="CDD" id="cd01650">
    <property type="entry name" value="RT_nLTR_like"/>
    <property type="match status" value="1"/>
</dbReference>
<comment type="caution">
    <text evidence="1">The sequence shown here is derived from an EMBL/GenBank/DDBJ whole genome shotgun (WGS) entry which is preliminary data.</text>
</comment>
<dbReference type="Proteomes" id="UP001152795">
    <property type="component" value="Unassembled WGS sequence"/>
</dbReference>
<dbReference type="AlphaFoldDB" id="A0A7D9IUN8"/>
<dbReference type="Pfam" id="PF00078">
    <property type="entry name" value="RVT_1"/>
    <property type="match status" value="2"/>
</dbReference>
<dbReference type="Gene3D" id="3.60.10.10">
    <property type="entry name" value="Endonuclease/exonuclease/phosphatase"/>
    <property type="match status" value="1"/>
</dbReference>
<dbReference type="PANTHER" id="PTHR19446">
    <property type="entry name" value="REVERSE TRANSCRIPTASES"/>
    <property type="match status" value="1"/>
</dbReference>
<evidence type="ECO:0000313" key="2">
    <source>
        <dbReference type="Proteomes" id="UP001152795"/>
    </source>
</evidence>
<dbReference type="SUPFAM" id="SSF56219">
    <property type="entry name" value="DNase I-like"/>
    <property type="match status" value="1"/>
</dbReference>
<dbReference type="InterPro" id="IPR036691">
    <property type="entry name" value="Endo/exonu/phosph_ase_sf"/>
</dbReference>
<accession>A0A7D9IUN8</accession>